<dbReference type="Proteomes" id="UP000239698">
    <property type="component" value="Unassembled WGS sequence"/>
</dbReference>
<dbReference type="GeneID" id="49820335"/>
<dbReference type="KEGG" id="rry:C1O28_07615"/>
<feature type="coiled-coil region" evidence="1">
    <location>
        <begin position="125"/>
        <end position="173"/>
    </location>
</feature>
<dbReference type="EMBL" id="PSUL01000001">
    <property type="protein sequence ID" value="PPF16231.1"/>
    <property type="molecule type" value="Genomic_DNA"/>
</dbReference>
<gene>
    <name evidence="4" type="ORF">C5C04_00100</name>
    <name evidence="5" type="ORF">C5C40_00100</name>
</gene>
<evidence type="ECO:0000313" key="4">
    <source>
        <dbReference type="EMBL" id="PPF16231.1"/>
    </source>
</evidence>
<keyword evidence="3" id="KW-1133">Transmembrane helix</keyword>
<accession>A0ABD6WBY7</accession>
<dbReference type="AlphaFoldDB" id="A0ABD6WBY7"/>
<dbReference type="RefSeq" id="WP_097167958.1">
    <property type="nucleotide sequence ID" value="NZ_CP028129.1"/>
</dbReference>
<feature type="coiled-coil region" evidence="1">
    <location>
        <begin position="56"/>
        <end position="83"/>
    </location>
</feature>
<organism evidence="4 6">
    <name type="scientific">Rathayibacter rathayi</name>
    <name type="common">Corynebacterium rathayi</name>
    <dbReference type="NCBI Taxonomy" id="33887"/>
    <lineage>
        <taxon>Bacteria</taxon>
        <taxon>Bacillati</taxon>
        <taxon>Actinomycetota</taxon>
        <taxon>Actinomycetes</taxon>
        <taxon>Micrococcales</taxon>
        <taxon>Microbacteriaceae</taxon>
        <taxon>Rathayibacter</taxon>
    </lineage>
</organism>
<evidence type="ECO:0000313" key="5">
    <source>
        <dbReference type="EMBL" id="PPH79742.1"/>
    </source>
</evidence>
<evidence type="ECO:0000256" key="2">
    <source>
        <dbReference type="SAM" id="MobiDB-lite"/>
    </source>
</evidence>
<evidence type="ECO:0000256" key="3">
    <source>
        <dbReference type="SAM" id="Phobius"/>
    </source>
</evidence>
<dbReference type="Proteomes" id="UP000237881">
    <property type="component" value="Unassembled WGS sequence"/>
</dbReference>
<protein>
    <submittedName>
        <fullName evidence="4">Uncharacterized protein</fullName>
    </submittedName>
</protein>
<feature type="transmembrane region" description="Helical" evidence="3">
    <location>
        <begin position="30"/>
        <end position="51"/>
    </location>
</feature>
<feature type="transmembrane region" description="Helical" evidence="3">
    <location>
        <begin position="185"/>
        <end position="205"/>
    </location>
</feature>
<keyword evidence="3" id="KW-0472">Membrane</keyword>
<reference evidence="6 7" key="1">
    <citation type="submission" date="2018-02" db="EMBL/GenBank/DDBJ databases">
        <title>Bacteriophage NCPPB3778 and a type I-E CRISPR drive the evolution of the US Biological Select Agent, Rathayibacter toxicus.</title>
        <authorList>
            <person name="Davis E.W.II."/>
            <person name="Tabima J.F."/>
            <person name="Weisberg A.J."/>
            <person name="Lopes L.D."/>
            <person name="Wiseman M.S."/>
            <person name="Wiseman M.S."/>
            <person name="Pupko T."/>
            <person name="Belcher M.S."/>
            <person name="Sechler A.J."/>
            <person name="Tancos M.A."/>
            <person name="Schroeder B.K."/>
            <person name="Murray T.D."/>
            <person name="Luster D.G."/>
            <person name="Schneider W.L."/>
            <person name="Rogers E."/>
            <person name="Andreote F.D."/>
            <person name="Grunwald N.J."/>
            <person name="Putnam M.L."/>
            <person name="Chang J.H."/>
        </authorList>
    </citation>
    <scope>NUCLEOTIDE SEQUENCE [LARGE SCALE GENOMIC DNA]</scope>
    <source>
        <strain evidence="5 7">AY1D6</strain>
        <strain evidence="4 6">AY1I9</strain>
    </source>
</reference>
<feature type="region of interest" description="Disordered" evidence="2">
    <location>
        <begin position="1"/>
        <end position="24"/>
    </location>
</feature>
<sequence>MTDTPTPARGTTLPAGEPSTKTAVRPSRRFRIPVLIVAAALIVGGGVFATVPTVNATASEAGLTSLENQAERSEKEATAAESTAKNMATAAIAAVEERDDALFIASLAHTSRSFVRFGPSDDGGQEVYEQAVADANATYQRAQDAAADSKVKASEARATAELDAEELEDAQAEVATAKEGAASSMVVGIVLAVIGLLGAVMYLVLTQL</sequence>
<evidence type="ECO:0000256" key="1">
    <source>
        <dbReference type="SAM" id="Coils"/>
    </source>
</evidence>
<dbReference type="EMBL" id="PSVT01000001">
    <property type="protein sequence ID" value="PPH79742.1"/>
    <property type="molecule type" value="Genomic_DNA"/>
</dbReference>
<name>A0ABD6WBY7_RATRA</name>
<keyword evidence="7" id="KW-1185">Reference proteome</keyword>
<comment type="caution">
    <text evidence="4">The sequence shown here is derived from an EMBL/GenBank/DDBJ whole genome shotgun (WGS) entry which is preliminary data.</text>
</comment>
<evidence type="ECO:0000313" key="6">
    <source>
        <dbReference type="Proteomes" id="UP000237881"/>
    </source>
</evidence>
<proteinExistence type="predicted"/>
<keyword evidence="1" id="KW-0175">Coiled coil</keyword>
<evidence type="ECO:0000313" key="7">
    <source>
        <dbReference type="Proteomes" id="UP000239698"/>
    </source>
</evidence>
<keyword evidence="3" id="KW-0812">Transmembrane</keyword>